<organism evidence="7">
    <name type="scientific">marine sediment metagenome</name>
    <dbReference type="NCBI Taxonomy" id="412755"/>
    <lineage>
        <taxon>unclassified sequences</taxon>
        <taxon>metagenomes</taxon>
        <taxon>ecological metagenomes</taxon>
    </lineage>
</organism>
<dbReference type="AlphaFoldDB" id="X1B434"/>
<dbReference type="SUPFAM" id="SSF56112">
    <property type="entry name" value="Protein kinase-like (PK-like)"/>
    <property type="match status" value="1"/>
</dbReference>
<dbReference type="InterPro" id="IPR000719">
    <property type="entry name" value="Prot_kinase_dom"/>
</dbReference>
<comment type="caution">
    <text evidence="7">The sequence shown here is derived from an EMBL/GenBank/DDBJ whole genome shotgun (WGS) entry which is preliminary data.</text>
</comment>
<evidence type="ECO:0000256" key="3">
    <source>
        <dbReference type="ARBA" id="ARBA00022777"/>
    </source>
</evidence>
<keyword evidence="1" id="KW-0808">Transferase</keyword>
<evidence type="ECO:0000256" key="2">
    <source>
        <dbReference type="ARBA" id="ARBA00022741"/>
    </source>
</evidence>
<evidence type="ECO:0000259" key="6">
    <source>
        <dbReference type="PROSITE" id="PS50011"/>
    </source>
</evidence>
<evidence type="ECO:0000313" key="7">
    <source>
        <dbReference type="EMBL" id="GAG89835.1"/>
    </source>
</evidence>
<dbReference type="PROSITE" id="PS00108">
    <property type="entry name" value="PROTEIN_KINASE_ST"/>
    <property type="match status" value="1"/>
</dbReference>
<dbReference type="GO" id="GO:0005634">
    <property type="term" value="C:nucleus"/>
    <property type="evidence" value="ECO:0007669"/>
    <property type="project" value="TreeGrafter"/>
</dbReference>
<proteinExistence type="inferred from homology"/>
<evidence type="ECO:0000256" key="4">
    <source>
        <dbReference type="ARBA" id="ARBA00022840"/>
    </source>
</evidence>
<dbReference type="GO" id="GO:0004672">
    <property type="term" value="F:protein kinase activity"/>
    <property type="evidence" value="ECO:0007669"/>
    <property type="project" value="InterPro"/>
</dbReference>
<dbReference type="Gene3D" id="1.10.510.10">
    <property type="entry name" value="Transferase(Phosphotransferase) domain 1"/>
    <property type="match status" value="1"/>
</dbReference>
<dbReference type="Pfam" id="PF00069">
    <property type="entry name" value="Pkinase"/>
    <property type="match status" value="1"/>
</dbReference>
<dbReference type="SMART" id="SM00220">
    <property type="entry name" value="S_TKc"/>
    <property type="match status" value="1"/>
</dbReference>
<keyword evidence="2" id="KW-0547">Nucleotide-binding</keyword>
<feature type="domain" description="Protein kinase" evidence="6">
    <location>
        <begin position="1"/>
        <end position="206"/>
    </location>
</feature>
<comment type="similarity">
    <text evidence="5">Belongs to the protein kinase superfamily. Ser/Thr protein kinase family. GCN2 subfamily.</text>
</comment>
<dbReference type="PANTHER" id="PTHR11042">
    <property type="entry name" value="EUKARYOTIC TRANSLATION INITIATION FACTOR 2-ALPHA KINASE EIF2-ALPHA KINASE -RELATED"/>
    <property type="match status" value="1"/>
</dbReference>
<reference evidence="7" key="1">
    <citation type="journal article" date="2014" name="Front. Microbiol.">
        <title>High frequency of phylogenetically diverse reductive dehalogenase-homologous genes in deep subseafloor sedimentary metagenomes.</title>
        <authorList>
            <person name="Kawai M."/>
            <person name="Futagami T."/>
            <person name="Toyoda A."/>
            <person name="Takaki Y."/>
            <person name="Nishi S."/>
            <person name="Hori S."/>
            <person name="Arai W."/>
            <person name="Tsubouchi T."/>
            <person name="Morono Y."/>
            <person name="Uchiyama I."/>
            <person name="Ito T."/>
            <person name="Fujiyama A."/>
            <person name="Inagaki F."/>
            <person name="Takami H."/>
        </authorList>
    </citation>
    <scope>NUCLEOTIDE SEQUENCE</scope>
    <source>
        <strain evidence="7">Expedition CK06-06</strain>
    </source>
</reference>
<keyword evidence="3" id="KW-0418">Kinase</keyword>
<sequence>VKRVQKTQIVLGGLRNNVNNIQVKYARNIVRIYEVDFEKLKMGMELYQMNLRHWMEDNYDKSKTNDRYFILHEILVGLYEIHSRGLTHGDIKPGNILINDKPLKVAIGDLGFVSLNRYAKVRYTAKVYRDPKIRQNPSHDLFSLGVLMLELFGKIKIREVCNYEELKSIAKERIKSNSLRSIISSLVDSNTRNRPSVKELLADIFKEEISIHRKEVFKPHDTIQCSKSIASMKRIGDQYKLAMIERCIEAMKFYIQTHDIDDRDCEAYGLVMLLTSSSLYRISKFNLSRCCREGGVNKEYVLRCLCEILANDDVITILLKD</sequence>
<dbReference type="GO" id="GO:0005524">
    <property type="term" value="F:ATP binding"/>
    <property type="evidence" value="ECO:0007669"/>
    <property type="project" value="UniProtKB-KW"/>
</dbReference>
<dbReference type="GO" id="GO:0005737">
    <property type="term" value="C:cytoplasm"/>
    <property type="evidence" value="ECO:0007669"/>
    <property type="project" value="TreeGrafter"/>
</dbReference>
<dbReference type="InterPro" id="IPR011009">
    <property type="entry name" value="Kinase-like_dom_sf"/>
</dbReference>
<protein>
    <recommendedName>
        <fullName evidence="6">Protein kinase domain-containing protein</fullName>
    </recommendedName>
</protein>
<evidence type="ECO:0000256" key="5">
    <source>
        <dbReference type="ARBA" id="ARBA00037982"/>
    </source>
</evidence>
<feature type="non-terminal residue" evidence="7">
    <location>
        <position position="1"/>
    </location>
</feature>
<dbReference type="PROSITE" id="PS50011">
    <property type="entry name" value="PROTEIN_KINASE_DOM"/>
    <property type="match status" value="1"/>
</dbReference>
<accession>X1B434</accession>
<evidence type="ECO:0000256" key="1">
    <source>
        <dbReference type="ARBA" id="ARBA00022679"/>
    </source>
</evidence>
<name>X1B434_9ZZZZ</name>
<keyword evidence="4" id="KW-0067">ATP-binding</keyword>
<dbReference type="InterPro" id="IPR008271">
    <property type="entry name" value="Ser/Thr_kinase_AS"/>
</dbReference>
<dbReference type="EMBL" id="BART01010656">
    <property type="protein sequence ID" value="GAG89835.1"/>
    <property type="molecule type" value="Genomic_DNA"/>
</dbReference>
<gene>
    <name evidence="7" type="ORF">S01H4_23068</name>
</gene>
<dbReference type="InterPro" id="IPR050339">
    <property type="entry name" value="CC_SR_Kinase"/>
</dbReference>